<dbReference type="KEGG" id="cja:CJA_0755"/>
<accession>B3PK93</accession>
<dbReference type="InterPro" id="IPR037066">
    <property type="entry name" value="Plug_dom_sf"/>
</dbReference>
<evidence type="ECO:0000313" key="16">
    <source>
        <dbReference type="Proteomes" id="UP000001036"/>
    </source>
</evidence>
<evidence type="ECO:0000256" key="5">
    <source>
        <dbReference type="ARBA" id="ARBA00022692"/>
    </source>
</evidence>
<dbReference type="Pfam" id="PF00593">
    <property type="entry name" value="TonB_dep_Rec_b-barrel"/>
    <property type="match status" value="1"/>
</dbReference>
<dbReference type="GO" id="GO:0015344">
    <property type="term" value="F:siderophore uptake transmembrane transporter activity"/>
    <property type="evidence" value="ECO:0007669"/>
    <property type="project" value="TreeGrafter"/>
</dbReference>
<evidence type="ECO:0000256" key="9">
    <source>
        <dbReference type="ARBA" id="ARBA00023170"/>
    </source>
</evidence>
<keyword evidence="4 11" id="KW-1134">Transmembrane beta strand</keyword>
<protein>
    <submittedName>
        <fullName evidence="15">TonB-dependent receptor</fullName>
    </submittedName>
</protein>
<reference evidence="15 16" key="1">
    <citation type="journal article" date="2008" name="J. Bacteriol.">
        <title>Insights into plant cell wall degradation from the genome sequence of the soil bacterium Cellvibrio japonicus.</title>
        <authorList>
            <person name="Deboy R.T."/>
            <person name="Mongodin E.F."/>
            <person name="Fouts D.E."/>
            <person name="Tailford L.E."/>
            <person name="Khouri H."/>
            <person name="Emerson J.B."/>
            <person name="Mohamoud Y."/>
            <person name="Watkins K."/>
            <person name="Henrissat B."/>
            <person name="Gilbert H.J."/>
            <person name="Nelson K.E."/>
        </authorList>
    </citation>
    <scope>NUCLEOTIDE SEQUENCE [LARGE SCALE GENOMIC DNA]</scope>
    <source>
        <strain evidence="15 16">Ueda107</strain>
    </source>
</reference>
<evidence type="ECO:0000259" key="14">
    <source>
        <dbReference type="Pfam" id="PF07715"/>
    </source>
</evidence>
<dbReference type="CDD" id="cd01347">
    <property type="entry name" value="ligand_gated_channel"/>
    <property type="match status" value="1"/>
</dbReference>
<evidence type="ECO:0000256" key="7">
    <source>
        <dbReference type="ARBA" id="ARBA00023077"/>
    </source>
</evidence>
<sequence>MCEKLGGRLRTVFRHLSLRNYAPSRLMRTWGSALYAGTRFRAAIMARKVFASIEFPNSRCFCRALLVRAVALLFAFSPLASAGSGDDIFNMSLAELAQVQISIATGNSTPLDRAPATASVITADDIRNMGARTLDEVLETVPGLHVSLSSLSRLDAVYSIRGIHTGFNPHVLLLLNGVPIQSSLQGSRPALLRLPITSIDRVEVIRGPGSAIYGADAYSGVINVITKDAAAVDVTRVGGRTGSFDSRELWVETAGRWGDVGIAFSSTYMTSNGDDERIVRADMQSTLDAVLGTQASLAPGALATSYEILNSHLALNTEKWQLNAWNWISRNAGLGAGGAQALDFRGNEDSQIWLLDSAYHFNTGIQGWDSSVSISHFDYGQDVTFILFPEGSRLPIGADGNINFDATNMVYFPDGVIGNPGGTVRESKIDWINIWNGWDNHRFRLALGMRRQAIDSEERKNYGPGVLDGTETEVSGQLVDVTRTPFVFIGDRARHIQYASIQDEWRLTSSLELTTGVRFDYYEDFGSTTNPRLALVWSASNELTTKLLYGSAFRAPSFSELGYQNNPVSIGNPNLHPEQIDTIELSFNYRLSRDMQSNLTLFYYEASGLIEFSQDIATQTKTARNARDQDGEGFEWELTWNPVANWWLNASYAYQNAHDKQTGFAIADAPGRQFLFSSRWDFLPRWCLHTQWNWVMDRQRQSDDVRSSIEDYNLLDFTLQREEILPQLDLSLSVRNAFNTDAREPSTYEIPDDYPLTGRSIWLTFNYRFQ</sequence>
<evidence type="ECO:0000256" key="2">
    <source>
        <dbReference type="ARBA" id="ARBA00008143"/>
    </source>
</evidence>
<evidence type="ECO:0000256" key="3">
    <source>
        <dbReference type="ARBA" id="ARBA00022448"/>
    </source>
</evidence>
<evidence type="ECO:0000256" key="4">
    <source>
        <dbReference type="ARBA" id="ARBA00022452"/>
    </source>
</evidence>
<dbReference type="AlphaFoldDB" id="B3PK93"/>
<dbReference type="Pfam" id="PF07715">
    <property type="entry name" value="Plug"/>
    <property type="match status" value="1"/>
</dbReference>
<gene>
    <name evidence="15" type="ordered locus">CJA_0755</name>
</gene>
<dbReference type="InterPro" id="IPR036942">
    <property type="entry name" value="Beta-barrel_TonB_sf"/>
</dbReference>
<organism evidence="15 16">
    <name type="scientific">Cellvibrio japonicus (strain Ueda107)</name>
    <name type="common">Pseudomonas fluorescens subsp. cellulosa</name>
    <dbReference type="NCBI Taxonomy" id="498211"/>
    <lineage>
        <taxon>Bacteria</taxon>
        <taxon>Pseudomonadati</taxon>
        <taxon>Pseudomonadota</taxon>
        <taxon>Gammaproteobacteria</taxon>
        <taxon>Cellvibrionales</taxon>
        <taxon>Cellvibrionaceae</taxon>
        <taxon>Cellvibrio</taxon>
    </lineage>
</organism>
<dbReference type="SUPFAM" id="SSF56935">
    <property type="entry name" value="Porins"/>
    <property type="match status" value="1"/>
</dbReference>
<evidence type="ECO:0000256" key="8">
    <source>
        <dbReference type="ARBA" id="ARBA00023136"/>
    </source>
</evidence>
<dbReference type="Gene3D" id="2.40.170.20">
    <property type="entry name" value="TonB-dependent receptor, beta-barrel domain"/>
    <property type="match status" value="1"/>
</dbReference>
<proteinExistence type="inferred from homology"/>
<keyword evidence="5 11" id="KW-0812">Transmembrane</keyword>
<evidence type="ECO:0000256" key="6">
    <source>
        <dbReference type="ARBA" id="ARBA00022729"/>
    </source>
</evidence>
<keyword evidence="8 11" id="KW-0472">Membrane</keyword>
<dbReference type="EMBL" id="CP000934">
    <property type="protein sequence ID" value="ACE85418.1"/>
    <property type="molecule type" value="Genomic_DNA"/>
</dbReference>
<dbReference type="GO" id="GO:0044718">
    <property type="term" value="P:siderophore transmembrane transport"/>
    <property type="evidence" value="ECO:0007669"/>
    <property type="project" value="TreeGrafter"/>
</dbReference>
<feature type="domain" description="TonB-dependent receptor-like beta-barrel" evidence="13">
    <location>
        <begin position="342"/>
        <end position="736"/>
    </location>
</feature>
<evidence type="ECO:0000259" key="13">
    <source>
        <dbReference type="Pfam" id="PF00593"/>
    </source>
</evidence>
<evidence type="ECO:0000256" key="12">
    <source>
        <dbReference type="RuleBase" id="RU003357"/>
    </source>
</evidence>
<dbReference type="STRING" id="498211.CJA_0755"/>
<dbReference type="PANTHER" id="PTHR30069">
    <property type="entry name" value="TONB-DEPENDENT OUTER MEMBRANE RECEPTOR"/>
    <property type="match status" value="1"/>
</dbReference>
<dbReference type="InterPro" id="IPR039426">
    <property type="entry name" value="TonB-dep_rcpt-like"/>
</dbReference>
<keyword evidence="7 12" id="KW-0798">TonB box</keyword>
<name>B3PK93_CELJU</name>
<keyword evidence="6" id="KW-0732">Signal</keyword>
<dbReference type="Proteomes" id="UP000001036">
    <property type="component" value="Chromosome"/>
</dbReference>
<dbReference type="InterPro" id="IPR012910">
    <property type="entry name" value="Plug_dom"/>
</dbReference>
<dbReference type="GO" id="GO:0009279">
    <property type="term" value="C:cell outer membrane"/>
    <property type="evidence" value="ECO:0007669"/>
    <property type="project" value="UniProtKB-SubCell"/>
</dbReference>
<evidence type="ECO:0000256" key="10">
    <source>
        <dbReference type="ARBA" id="ARBA00023237"/>
    </source>
</evidence>
<dbReference type="PROSITE" id="PS52016">
    <property type="entry name" value="TONB_DEPENDENT_REC_3"/>
    <property type="match status" value="1"/>
</dbReference>
<evidence type="ECO:0000313" key="15">
    <source>
        <dbReference type="EMBL" id="ACE85418.1"/>
    </source>
</evidence>
<comment type="subcellular location">
    <subcellularLocation>
        <location evidence="1 11">Cell outer membrane</location>
        <topology evidence="1 11">Multi-pass membrane protein</topology>
    </subcellularLocation>
</comment>
<feature type="domain" description="TonB-dependent receptor plug" evidence="14">
    <location>
        <begin position="112"/>
        <end position="221"/>
    </location>
</feature>
<evidence type="ECO:0000256" key="11">
    <source>
        <dbReference type="PROSITE-ProRule" id="PRU01360"/>
    </source>
</evidence>
<dbReference type="eggNOG" id="COG4771">
    <property type="taxonomic scope" value="Bacteria"/>
</dbReference>
<dbReference type="HOGENOM" id="CLU_008287_18_0_6"/>
<keyword evidence="3 11" id="KW-0813">Transport</keyword>
<comment type="similarity">
    <text evidence="2">Belongs to the TonB-dependent receptor family. Hemoglobin/haptoglobin binding protein subfamily.</text>
</comment>
<dbReference type="Gene3D" id="2.170.130.10">
    <property type="entry name" value="TonB-dependent receptor, plug domain"/>
    <property type="match status" value="1"/>
</dbReference>
<keyword evidence="10 11" id="KW-0998">Cell outer membrane</keyword>
<keyword evidence="9 15" id="KW-0675">Receptor</keyword>
<evidence type="ECO:0000256" key="1">
    <source>
        <dbReference type="ARBA" id="ARBA00004571"/>
    </source>
</evidence>
<dbReference type="InterPro" id="IPR000531">
    <property type="entry name" value="Beta-barrel_TonB"/>
</dbReference>
<dbReference type="PANTHER" id="PTHR30069:SF29">
    <property type="entry name" value="HEMOGLOBIN AND HEMOGLOBIN-HAPTOGLOBIN-BINDING PROTEIN 1-RELATED"/>
    <property type="match status" value="1"/>
</dbReference>
<keyword evidence="16" id="KW-1185">Reference proteome</keyword>